<organism evidence="2 3">
    <name type="scientific">Nocardia brasiliensis</name>
    <dbReference type="NCBI Taxonomy" id="37326"/>
    <lineage>
        <taxon>Bacteria</taxon>
        <taxon>Bacillati</taxon>
        <taxon>Actinomycetota</taxon>
        <taxon>Actinomycetes</taxon>
        <taxon>Mycobacteriales</taxon>
        <taxon>Nocardiaceae</taxon>
        <taxon>Nocardia</taxon>
    </lineage>
</organism>
<dbReference type="AlphaFoldDB" id="A0A6G9XR57"/>
<dbReference type="EMBL" id="CP046171">
    <property type="protein sequence ID" value="QIS03431.1"/>
    <property type="molecule type" value="Genomic_DNA"/>
</dbReference>
<reference evidence="2 3" key="1">
    <citation type="journal article" date="2019" name="ACS Chem. Biol.">
        <title>Identification and Mobilization of a Cryptic Antibiotic Biosynthesis Gene Locus from a Human-Pathogenic Nocardia Isolate.</title>
        <authorList>
            <person name="Herisse M."/>
            <person name="Ishida K."/>
            <person name="Porter J.L."/>
            <person name="Howden B."/>
            <person name="Hertweck C."/>
            <person name="Stinear T.P."/>
            <person name="Pidot S.J."/>
        </authorList>
    </citation>
    <scope>NUCLEOTIDE SEQUENCE [LARGE SCALE GENOMIC DNA]</scope>
    <source>
        <strain evidence="2 3">AUSMDU00024985</strain>
    </source>
</reference>
<proteinExistence type="predicted"/>
<dbReference type="Proteomes" id="UP000501705">
    <property type="component" value="Chromosome"/>
</dbReference>
<accession>A0A6G9XR57</accession>
<dbReference type="RefSeq" id="WP_167462500.1">
    <property type="nucleotide sequence ID" value="NZ_CP046171.1"/>
</dbReference>
<evidence type="ECO:0000256" key="1">
    <source>
        <dbReference type="SAM" id="MobiDB-lite"/>
    </source>
</evidence>
<feature type="region of interest" description="Disordered" evidence="1">
    <location>
        <begin position="1"/>
        <end position="42"/>
    </location>
</feature>
<evidence type="ECO:0000313" key="3">
    <source>
        <dbReference type="Proteomes" id="UP000501705"/>
    </source>
</evidence>
<sequence>MRSAPEARASWPSIGMGTTLDSPPAKSGPPEPRSSIPGSGSPAWRRCLEFVFESLRSSK</sequence>
<name>A0A6G9XR57_NOCBR</name>
<gene>
    <name evidence="2" type="ORF">F5X71_14865</name>
</gene>
<evidence type="ECO:0000313" key="2">
    <source>
        <dbReference type="EMBL" id="QIS03431.1"/>
    </source>
</evidence>
<protein>
    <submittedName>
        <fullName evidence="2">Uncharacterized protein</fullName>
    </submittedName>
</protein>